<feature type="transmembrane region" description="Helical" evidence="1">
    <location>
        <begin position="131"/>
        <end position="159"/>
    </location>
</feature>
<dbReference type="EMBL" id="QRIS01000024">
    <property type="protein sequence ID" value="RHG81492.1"/>
    <property type="molecule type" value="Genomic_DNA"/>
</dbReference>
<dbReference type="EMBL" id="JAQMLR010000019">
    <property type="protein sequence ID" value="MDB8740066.1"/>
    <property type="molecule type" value="Genomic_DNA"/>
</dbReference>
<evidence type="ECO:0000313" key="5">
    <source>
        <dbReference type="EMBL" id="MDE1204472.1"/>
    </source>
</evidence>
<organism evidence="10 13">
    <name type="scientific">Mediterraneibacter gnavus</name>
    <name type="common">Ruminococcus gnavus</name>
    <dbReference type="NCBI Taxonomy" id="33038"/>
    <lineage>
        <taxon>Bacteria</taxon>
        <taxon>Bacillati</taxon>
        <taxon>Bacillota</taxon>
        <taxon>Clostridia</taxon>
        <taxon>Lachnospirales</taxon>
        <taxon>Lachnospiraceae</taxon>
        <taxon>Mediterraneibacter</taxon>
    </lineage>
</organism>
<keyword evidence="1" id="KW-0812">Transmembrane</keyword>
<evidence type="ECO:0000313" key="13">
    <source>
        <dbReference type="Proteomes" id="UP000283981"/>
    </source>
</evidence>
<accession>A0A2N5NVA8</accession>
<evidence type="ECO:0000313" key="4">
    <source>
        <dbReference type="EMBL" id="MDB8740066.1"/>
    </source>
</evidence>
<evidence type="ECO:0000313" key="14">
    <source>
        <dbReference type="Proteomes" id="UP000283992"/>
    </source>
</evidence>
<reference evidence="6" key="3">
    <citation type="journal article" date="2020" name="Cell Host Microbe">
        <title>Functional and Genomic Variation between Human-Derived Isolates of Lachnospiraceae Reveals Inter- and Intra-Species Diversity.</title>
        <authorList>
            <person name="Sorbara M.T."/>
            <person name="Littmann E.R."/>
            <person name="Fontana E."/>
            <person name="Moody T.U."/>
            <person name="Kohout C.E."/>
            <person name="Gjonbalaj M."/>
            <person name="Eaton V."/>
            <person name="Seok R."/>
            <person name="Leiner I.M."/>
            <person name="Pamer E.G."/>
        </authorList>
    </citation>
    <scope>NUCLEOTIDE SEQUENCE</scope>
    <source>
        <strain evidence="6">MSK.11.9</strain>
    </source>
</reference>
<feature type="transmembrane region" description="Helical" evidence="1">
    <location>
        <begin position="103"/>
        <end position="122"/>
    </location>
</feature>
<dbReference type="AlphaFoldDB" id="A0A2N5NVA8"/>
<reference evidence="7 12" key="1">
    <citation type="journal article" date="2017" name="Genome Med.">
        <title>A novel Ruminococcus gnavus clade enriched in inflammatory bowel disease patients.</title>
        <authorList>
            <person name="Hall A.B."/>
            <person name="Yassour M."/>
            <person name="Sauk J."/>
            <person name="Garner A."/>
            <person name="Jiang X."/>
            <person name="Arthur T."/>
            <person name="Lagoudas G.K."/>
            <person name="Vatanen T."/>
            <person name="Fornelos N."/>
            <person name="Wilson R."/>
            <person name="Bertha M."/>
            <person name="Cohen M."/>
            <person name="Garber J."/>
            <person name="Khalili H."/>
            <person name="Gevers D."/>
            <person name="Ananthakrishnan A.N."/>
            <person name="Kugathasan S."/>
            <person name="Lander E.S."/>
            <person name="Blainey P."/>
            <person name="Vlamakis H."/>
            <person name="Xavier R.J."/>
            <person name="Huttenhower C."/>
        </authorList>
    </citation>
    <scope>NUCLEOTIDE SEQUENCE [LARGE SCALE GENOMIC DNA]</scope>
    <source>
        <strain evidence="7 12">RJX1118</strain>
    </source>
</reference>
<dbReference type="EMBL" id="QRTJ01000088">
    <property type="protein sequence ID" value="RGQ56974.1"/>
    <property type="molecule type" value="Genomic_DNA"/>
</dbReference>
<dbReference type="EMBL" id="JAAIRY010000022">
    <property type="protein sequence ID" value="NSI66016.1"/>
    <property type="molecule type" value="Genomic_DNA"/>
</dbReference>
<protein>
    <submittedName>
        <fullName evidence="10">Uncharacterized protein</fullName>
    </submittedName>
</protein>
<dbReference type="EMBL" id="NIHM01000043">
    <property type="protein sequence ID" value="PLT52272.1"/>
    <property type="molecule type" value="Genomic_DNA"/>
</dbReference>
<reference evidence="6" key="4">
    <citation type="submission" date="2020-02" db="EMBL/GenBank/DDBJ databases">
        <authorList>
            <person name="Littmann E."/>
            <person name="Sorbara M."/>
        </authorList>
    </citation>
    <scope>NUCLEOTIDE SEQUENCE</scope>
    <source>
        <strain evidence="6">MSK.11.9</strain>
    </source>
</reference>
<keyword evidence="1" id="KW-1133">Transmembrane helix</keyword>
<dbReference type="Proteomes" id="UP001076974">
    <property type="component" value="Unassembled WGS sequence"/>
</dbReference>
<reference evidence="13 14" key="2">
    <citation type="submission" date="2018-08" db="EMBL/GenBank/DDBJ databases">
        <title>A genome reference for cultivated species of the human gut microbiota.</title>
        <authorList>
            <person name="Zou Y."/>
            <person name="Xue W."/>
            <person name="Luo G."/>
        </authorList>
    </citation>
    <scope>NUCLEOTIDE SEQUENCE [LARGE SCALE GENOMIC DNA]</scope>
    <source>
        <strain evidence="8 16">AF27-4BH</strain>
        <strain evidence="11 14">AM12-54</strain>
        <strain evidence="10 13">AM21-18</strain>
        <strain evidence="9 15">AM32-6</strain>
    </source>
</reference>
<evidence type="ECO:0000313" key="6">
    <source>
        <dbReference type="EMBL" id="NSI66016.1"/>
    </source>
</evidence>
<dbReference type="EMBL" id="JAPRAY010000020">
    <property type="protein sequence ID" value="MCZ0668583.1"/>
    <property type="molecule type" value="Genomic_DNA"/>
</dbReference>
<evidence type="ECO:0000313" key="7">
    <source>
        <dbReference type="EMBL" id="PLT52272.1"/>
    </source>
</evidence>
<dbReference type="Proteomes" id="UP001149331">
    <property type="component" value="Unassembled WGS sequence"/>
</dbReference>
<dbReference type="Proteomes" id="UP000283992">
    <property type="component" value="Unassembled WGS sequence"/>
</dbReference>
<proteinExistence type="predicted"/>
<name>A0A2N5NVA8_MEDGN</name>
<evidence type="ECO:0000313" key="3">
    <source>
        <dbReference type="EMBL" id="MCZ0690404.1"/>
    </source>
</evidence>
<keyword evidence="1" id="KW-0472">Membrane</keyword>
<dbReference type="EMBL" id="JAPZEG010000016">
    <property type="protein sequence ID" value="MDE1204472.1"/>
    <property type="molecule type" value="Genomic_DNA"/>
</dbReference>
<feature type="transmembrane region" description="Helical" evidence="1">
    <location>
        <begin position="72"/>
        <end position="91"/>
    </location>
</feature>
<sequence>MGVTLIVKRIIAEIIFWIVNIVLIIMSFMTDRPLASFVTTIICSTPMNPLLLNRIQRKIDGNKFDFWYLLKLILPFFTIMFVLYICAVFSLKNNAILRGMEDIKAFMSITMYLLFIVVLFFYRKNDKSKKYIVFGVFYILCVALNFCSESMVNMIVFFLNRVSTQNICLESYEMLYFNVLTPIKEAILTYIIFDVVFEKKEKKIFSVDVIDKQSLKKENYEIIVQK</sequence>
<reference evidence="4" key="7">
    <citation type="submission" date="2023-01" db="EMBL/GenBank/DDBJ databases">
        <title>Human gut microbiome strain richness.</title>
        <authorList>
            <person name="Chen-Liaw A."/>
        </authorList>
    </citation>
    <scope>NUCLEOTIDE SEQUENCE</scope>
    <source>
        <strain evidence="4">1001217st1_A9_1001217B_191108</strain>
    </source>
</reference>
<feature type="transmembrane region" description="Helical" evidence="1">
    <location>
        <begin position="10"/>
        <end position="28"/>
    </location>
</feature>
<gene>
    <name evidence="7" type="ORF">CDL18_15185</name>
    <name evidence="11" type="ORF">DW142_11455</name>
    <name evidence="10" type="ORF">DW243_13105</name>
    <name evidence="9" type="ORF">DW812_18370</name>
    <name evidence="8" type="ORF">DWY88_18385</name>
    <name evidence="6" type="ORF">G4981_12135</name>
    <name evidence="5" type="ORF">O4N78_13025</name>
    <name evidence="3" type="ORF">OZZ16_10870</name>
    <name evidence="2" type="ORF">OZZ17_13730</name>
    <name evidence="4" type="ORF">PNU63_15015</name>
</gene>
<evidence type="ECO:0000313" key="8">
    <source>
        <dbReference type="EMBL" id="RGQ56974.1"/>
    </source>
</evidence>
<evidence type="ECO:0000256" key="1">
    <source>
        <dbReference type="SAM" id="Phobius"/>
    </source>
</evidence>
<evidence type="ECO:0000313" key="16">
    <source>
        <dbReference type="Proteomes" id="UP000286137"/>
    </source>
</evidence>
<evidence type="ECO:0000313" key="12">
    <source>
        <dbReference type="Proteomes" id="UP000234849"/>
    </source>
</evidence>
<evidence type="ECO:0000313" key="11">
    <source>
        <dbReference type="EMBL" id="RHJ10506.1"/>
    </source>
</evidence>
<feature type="transmembrane region" description="Helical" evidence="1">
    <location>
        <begin position="179"/>
        <end position="197"/>
    </location>
</feature>
<dbReference type="Proteomes" id="UP001211731">
    <property type="component" value="Unassembled WGS sequence"/>
</dbReference>
<evidence type="ECO:0000313" key="9">
    <source>
        <dbReference type="EMBL" id="RHC98914.1"/>
    </source>
</evidence>
<comment type="caution">
    <text evidence="10">The sequence shown here is derived from an EMBL/GenBank/DDBJ whole genome shotgun (WGS) entry which is preliminary data.</text>
</comment>
<dbReference type="Proteomes" id="UP000234849">
    <property type="component" value="Unassembled WGS sequence"/>
</dbReference>
<evidence type="ECO:0000313" key="10">
    <source>
        <dbReference type="EMBL" id="RHG81492.1"/>
    </source>
</evidence>
<dbReference type="EMBL" id="QRLN01000016">
    <property type="protein sequence ID" value="RHJ10506.1"/>
    <property type="molecule type" value="Genomic_DNA"/>
</dbReference>
<dbReference type="RefSeq" id="WP_101875108.1">
    <property type="nucleotide sequence ID" value="NZ_AP031446.1"/>
</dbReference>
<dbReference type="Proteomes" id="UP001079535">
    <property type="component" value="Unassembled WGS sequence"/>
</dbReference>
<feature type="transmembrane region" description="Helical" evidence="1">
    <location>
        <begin position="34"/>
        <end position="52"/>
    </location>
</feature>
<evidence type="ECO:0000313" key="15">
    <source>
        <dbReference type="Proteomes" id="UP000284472"/>
    </source>
</evidence>
<dbReference type="EMBL" id="QSIR01000064">
    <property type="protein sequence ID" value="RHC98914.1"/>
    <property type="molecule type" value="Genomic_DNA"/>
</dbReference>
<dbReference type="Proteomes" id="UP000284472">
    <property type="component" value="Unassembled WGS sequence"/>
</dbReference>
<dbReference type="EMBL" id="JAPRBD010000013">
    <property type="protein sequence ID" value="MCZ0690404.1"/>
    <property type="molecule type" value="Genomic_DNA"/>
</dbReference>
<dbReference type="Proteomes" id="UP000286137">
    <property type="component" value="Unassembled WGS sequence"/>
</dbReference>
<evidence type="ECO:0000313" key="2">
    <source>
        <dbReference type="EMBL" id="MCZ0668583.1"/>
    </source>
</evidence>
<reference evidence="2" key="5">
    <citation type="submission" date="2022-11" db="EMBL/GenBank/DDBJ databases">
        <title>Temperate bacteriophages infecting mucin-degrading bacterium Ruminococcus gnavus from the human gut.</title>
        <authorList>
            <person name="Buttimer C."/>
        </authorList>
    </citation>
    <scope>NUCLEOTIDE SEQUENCE</scope>
    <source>
        <strain evidence="2">CCUG 49994</strain>
        <strain evidence="3">CCUG 52279</strain>
    </source>
</reference>
<dbReference type="Proteomes" id="UP001296581">
    <property type="component" value="Unassembled WGS sequence"/>
</dbReference>
<dbReference type="Proteomes" id="UP000283981">
    <property type="component" value="Unassembled WGS sequence"/>
</dbReference>
<reference evidence="5" key="6">
    <citation type="submission" date="2022-12" db="EMBL/GenBank/DDBJ databases">
        <title>Genome of R. gnavus strain RSHDN_120.</title>
        <authorList>
            <person name="Abdugheni R."/>
        </authorList>
    </citation>
    <scope>NUCLEOTIDE SEQUENCE</scope>
    <source>
        <strain evidence="5">RSHDN_120</strain>
    </source>
</reference>